<feature type="non-terminal residue" evidence="2">
    <location>
        <position position="1"/>
    </location>
</feature>
<keyword evidence="3" id="KW-1185">Reference proteome</keyword>
<dbReference type="GO" id="GO:0003700">
    <property type="term" value="F:DNA-binding transcription factor activity"/>
    <property type="evidence" value="ECO:0007669"/>
    <property type="project" value="InterPro"/>
</dbReference>
<sequence length="55" mass="6686">DKRLRNNQASARFRAKKKMREMQVENTARDAIIRAEILERRVKEMEMEVIWLRGL</sequence>
<dbReference type="AlphaFoldDB" id="A0A139AWL5"/>
<evidence type="ECO:0000259" key="1">
    <source>
        <dbReference type="PROSITE" id="PS00036"/>
    </source>
</evidence>
<evidence type="ECO:0000313" key="2">
    <source>
        <dbReference type="EMBL" id="KXS21132.1"/>
    </source>
</evidence>
<dbReference type="InterPro" id="IPR046347">
    <property type="entry name" value="bZIP_sf"/>
</dbReference>
<dbReference type="OrthoDB" id="1939598at2759"/>
<dbReference type="InterPro" id="IPR004827">
    <property type="entry name" value="bZIP"/>
</dbReference>
<dbReference type="Pfam" id="PF07716">
    <property type="entry name" value="bZIP_2"/>
    <property type="match status" value="1"/>
</dbReference>
<dbReference type="Gene3D" id="1.20.5.170">
    <property type="match status" value="1"/>
</dbReference>
<accession>A0A139AWL5</accession>
<dbReference type="OMA" id="MEMEVIW"/>
<name>A0A139AWL5_GONPJ</name>
<dbReference type="STRING" id="1344416.A0A139AWL5"/>
<reference evidence="2 3" key="1">
    <citation type="journal article" date="2015" name="Genome Biol. Evol.">
        <title>Phylogenomic analyses indicate that early fungi evolved digesting cell walls of algal ancestors of land plants.</title>
        <authorList>
            <person name="Chang Y."/>
            <person name="Wang S."/>
            <person name="Sekimoto S."/>
            <person name="Aerts A.L."/>
            <person name="Choi C."/>
            <person name="Clum A."/>
            <person name="LaButti K.M."/>
            <person name="Lindquist E.A."/>
            <person name="Yee Ngan C."/>
            <person name="Ohm R.A."/>
            <person name="Salamov A.A."/>
            <person name="Grigoriev I.V."/>
            <person name="Spatafora J.W."/>
            <person name="Berbee M.L."/>
        </authorList>
    </citation>
    <scope>NUCLEOTIDE SEQUENCE [LARGE SCALE GENOMIC DNA]</scope>
    <source>
        <strain evidence="2 3">JEL478</strain>
    </source>
</reference>
<dbReference type="Proteomes" id="UP000070544">
    <property type="component" value="Unassembled WGS sequence"/>
</dbReference>
<evidence type="ECO:0000313" key="3">
    <source>
        <dbReference type="Proteomes" id="UP000070544"/>
    </source>
</evidence>
<dbReference type="EMBL" id="KQ965733">
    <property type="protein sequence ID" value="KXS21132.1"/>
    <property type="molecule type" value="Genomic_DNA"/>
</dbReference>
<protein>
    <recommendedName>
        <fullName evidence="1">BZIP domain-containing protein</fullName>
    </recommendedName>
</protein>
<proteinExistence type="predicted"/>
<feature type="domain" description="BZIP" evidence="1">
    <location>
        <begin position="2"/>
        <end position="16"/>
    </location>
</feature>
<dbReference type="PROSITE" id="PS00036">
    <property type="entry name" value="BZIP_BASIC"/>
    <property type="match status" value="1"/>
</dbReference>
<gene>
    <name evidence="2" type="ORF">M427DRAFT_88275</name>
</gene>
<feature type="non-terminal residue" evidence="2">
    <location>
        <position position="55"/>
    </location>
</feature>
<dbReference type="SUPFAM" id="SSF57959">
    <property type="entry name" value="Leucine zipper domain"/>
    <property type="match status" value="1"/>
</dbReference>
<organism evidence="2 3">
    <name type="scientific">Gonapodya prolifera (strain JEL478)</name>
    <name type="common">Monoblepharis prolifera</name>
    <dbReference type="NCBI Taxonomy" id="1344416"/>
    <lineage>
        <taxon>Eukaryota</taxon>
        <taxon>Fungi</taxon>
        <taxon>Fungi incertae sedis</taxon>
        <taxon>Chytridiomycota</taxon>
        <taxon>Chytridiomycota incertae sedis</taxon>
        <taxon>Monoblepharidomycetes</taxon>
        <taxon>Monoblepharidales</taxon>
        <taxon>Gonapodyaceae</taxon>
        <taxon>Gonapodya</taxon>
    </lineage>
</organism>